<protein>
    <submittedName>
        <fullName evidence="3">Phospholipid:diacylglycerol acyltransferase</fullName>
    </submittedName>
</protein>
<dbReference type="Proteomes" id="UP000800036">
    <property type="component" value="Unassembled WGS sequence"/>
</dbReference>
<evidence type="ECO:0000313" key="3">
    <source>
        <dbReference type="EMBL" id="KAF1979807.1"/>
    </source>
</evidence>
<reference evidence="3" key="1">
    <citation type="journal article" date="2020" name="Stud. Mycol.">
        <title>101 Dothideomycetes genomes: a test case for predicting lifestyles and emergence of pathogens.</title>
        <authorList>
            <person name="Haridas S."/>
            <person name="Albert R."/>
            <person name="Binder M."/>
            <person name="Bloem J."/>
            <person name="Labutti K."/>
            <person name="Salamov A."/>
            <person name="Andreopoulos B."/>
            <person name="Baker S."/>
            <person name="Barry K."/>
            <person name="Bills G."/>
            <person name="Bluhm B."/>
            <person name="Cannon C."/>
            <person name="Castanera R."/>
            <person name="Culley D."/>
            <person name="Daum C."/>
            <person name="Ezra D."/>
            <person name="Gonzalez J."/>
            <person name="Henrissat B."/>
            <person name="Kuo A."/>
            <person name="Liang C."/>
            <person name="Lipzen A."/>
            <person name="Lutzoni F."/>
            <person name="Magnuson J."/>
            <person name="Mondo S."/>
            <person name="Nolan M."/>
            <person name="Ohm R."/>
            <person name="Pangilinan J."/>
            <person name="Park H.-J."/>
            <person name="Ramirez L."/>
            <person name="Alfaro M."/>
            <person name="Sun H."/>
            <person name="Tritt A."/>
            <person name="Yoshinaga Y."/>
            <person name="Zwiers L.-H."/>
            <person name="Turgeon B."/>
            <person name="Goodwin S."/>
            <person name="Spatafora J."/>
            <person name="Crous P."/>
            <person name="Grigoriev I."/>
        </authorList>
    </citation>
    <scope>NUCLEOTIDE SEQUENCE</scope>
    <source>
        <strain evidence="3">CBS 107.79</strain>
    </source>
</reference>
<proteinExistence type="predicted"/>
<dbReference type="EMBL" id="ML976657">
    <property type="protein sequence ID" value="KAF1979807.1"/>
    <property type="molecule type" value="Genomic_DNA"/>
</dbReference>
<feature type="transmembrane region" description="Helical" evidence="2">
    <location>
        <begin position="63"/>
        <end position="82"/>
    </location>
</feature>
<organism evidence="3 4">
    <name type="scientific">Bimuria novae-zelandiae CBS 107.79</name>
    <dbReference type="NCBI Taxonomy" id="1447943"/>
    <lineage>
        <taxon>Eukaryota</taxon>
        <taxon>Fungi</taxon>
        <taxon>Dikarya</taxon>
        <taxon>Ascomycota</taxon>
        <taxon>Pezizomycotina</taxon>
        <taxon>Dothideomycetes</taxon>
        <taxon>Pleosporomycetidae</taxon>
        <taxon>Pleosporales</taxon>
        <taxon>Massarineae</taxon>
        <taxon>Didymosphaeriaceae</taxon>
        <taxon>Bimuria</taxon>
    </lineage>
</organism>
<name>A0A6A5W2W5_9PLEO</name>
<feature type="compositionally biased region" description="Polar residues" evidence="1">
    <location>
        <begin position="16"/>
        <end position="26"/>
    </location>
</feature>
<evidence type="ECO:0000256" key="1">
    <source>
        <dbReference type="SAM" id="MobiDB-lite"/>
    </source>
</evidence>
<dbReference type="Pfam" id="PF02450">
    <property type="entry name" value="LCAT"/>
    <property type="match status" value="1"/>
</dbReference>
<sequence>MSFLRRRFGGDKASIDDSSPELSRTPTPDPDHERPTNLRVVTAEKLHTLKKGAKGKNGKRKNFWIFTLGGLVGVIAAAFFAGSNDMIDLSSLEGVNLDSILDVLPAGFLSEARELQKQQRDAVNYDSFAVGLHARSQGISAVHPVIMIPGVISTGLESWGTEEESRQYFRKRLWGSWSMMRALVLDKASWKKHIMLDTTTGLDPPGVKLRAAQGFDATDFFITGYWIWNKILENLATIGYDPTNAFTAAYDWRMTYLNYEKRDQYFTRLKNHIEIAVRVQNKKVVLLSHSMGSQVLYYFFHWVEAEGYGNGGPGWVEEYIESWINISGCMLGAMKGVPAVLSGEMKDTAQLNAFAVYGLEKFLSRHERAEIFRAMPGISSMLPLGGNAVWGDHTGAPDDLPGQNVSYGNFIRFARESNSTLTGTNMTVEESLPYLYKNSEEWYKQMVQQSYSHGVAHTAREVEDNQLIPAKWINPLETRLPLAPSLKIFCFYGVGKPTERAYYYRDDLDPLSKLNVTLDTAFSSGNVDHGVVTGEGDGTVNLLSSGYMCSKGWKMKRYNPAGVKVTTYEMPHEPDRFSPRGGPNTGDHVDILGRSSLNDLILRVAGGKGNLIDNNVVSKIKEYADKVKIFEEDELGERSHVPP</sequence>
<dbReference type="GO" id="GO:0008374">
    <property type="term" value="F:O-acyltransferase activity"/>
    <property type="evidence" value="ECO:0007669"/>
    <property type="project" value="InterPro"/>
</dbReference>
<accession>A0A6A5W2W5</accession>
<gene>
    <name evidence="3" type="ORF">BU23DRAFT_446141</name>
</gene>
<keyword evidence="2" id="KW-1133">Transmembrane helix</keyword>
<dbReference type="PANTHER" id="PTHR11440">
    <property type="entry name" value="LECITHIN-CHOLESTEROL ACYLTRANSFERASE-RELATED"/>
    <property type="match status" value="1"/>
</dbReference>
<keyword evidence="4" id="KW-1185">Reference proteome</keyword>
<keyword evidence="3" id="KW-0808">Transferase</keyword>
<dbReference type="Gene3D" id="3.40.50.1820">
    <property type="entry name" value="alpha/beta hydrolase"/>
    <property type="match status" value="1"/>
</dbReference>
<dbReference type="InterPro" id="IPR003386">
    <property type="entry name" value="LACT/PDAT_acylTrfase"/>
</dbReference>
<evidence type="ECO:0000313" key="4">
    <source>
        <dbReference type="Proteomes" id="UP000800036"/>
    </source>
</evidence>
<dbReference type="SUPFAM" id="SSF53474">
    <property type="entry name" value="alpha/beta-Hydrolases"/>
    <property type="match status" value="1"/>
</dbReference>
<feature type="region of interest" description="Disordered" evidence="1">
    <location>
        <begin position="1"/>
        <end position="35"/>
    </location>
</feature>
<keyword evidence="2" id="KW-0812">Transmembrane</keyword>
<dbReference type="InterPro" id="IPR029058">
    <property type="entry name" value="AB_hydrolase_fold"/>
</dbReference>
<keyword evidence="3" id="KW-0012">Acyltransferase</keyword>
<dbReference type="AlphaFoldDB" id="A0A6A5W2W5"/>
<keyword evidence="2" id="KW-0472">Membrane</keyword>
<dbReference type="GO" id="GO:0006629">
    <property type="term" value="P:lipid metabolic process"/>
    <property type="evidence" value="ECO:0007669"/>
    <property type="project" value="InterPro"/>
</dbReference>
<evidence type="ECO:0000256" key="2">
    <source>
        <dbReference type="SAM" id="Phobius"/>
    </source>
</evidence>
<dbReference type="OrthoDB" id="190846at2759"/>